<evidence type="ECO:0000256" key="1">
    <source>
        <dbReference type="SAM" id="SignalP"/>
    </source>
</evidence>
<dbReference type="Proteomes" id="UP001321749">
    <property type="component" value="Unassembled WGS sequence"/>
</dbReference>
<keyword evidence="3" id="KW-1185">Reference proteome</keyword>
<feature type="signal peptide" evidence="1">
    <location>
        <begin position="1"/>
        <end position="20"/>
    </location>
</feature>
<gene>
    <name evidence="2" type="ORF">QBC42DRAFT_322291</name>
</gene>
<reference evidence="2" key="2">
    <citation type="submission" date="2023-06" db="EMBL/GenBank/DDBJ databases">
        <authorList>
            <consortium name="Lawrence Berkeley National Laboratory"/>
            <person name="Mondo S.J."/>
            <person name="Hensen N."/>
            <person name="Bonometti L."/>
            <person name="Westerberg I."/>
            <person name="Brannstrom I.O."/>
            <person name="Guillou S."/>
            <person name="Cros-Aarteil S."/>
            <person name="Calhoun S."/>
            <person name="Haridas S."/>
            <person name="Kuo A."/>
            <person name="Pangilinan J."/>
            <person name="Riley R."/>
            <person name="Labutti K."/>
            <person name="Andreopoulos B."/>
            <person name="Lipzen A."/>
            <person name="Chen C."/>
            <person name="Yanf M."/>
            <person name="Daum C."/>
            <person name="Ng V."/>
            <person name="Clum A."/>
            <person name="Steindorff A."/>
            <person name="Ohm R."/>
            <person name="Martin F."/>
            <person name="Silar P."/>
            <person name="Natvig D."/>
            <person name="Lalanne C."/>
            <person name="Gautier V."/>
            <person name="Ament-Velasquez S.L."/>
            <person name="Kruys A."/>
            <person name="Hutchinson M.I."/>
            <person name="Powell A.J."/>
            <person name="Barry K."/>
            <person name="Miller A.N."/>
            <person name="Grigoriev I.V."/>
            <person name="Debuchy R."/>
            <person name="Gladieux P."/>
            <person name="Thoren M.H."/>
            <person name="Johannesson H."/>
        </authorList>
    </citation>
    <scope>NUCLEOTIDE SEQUENCE</scope>
    <source>
        <strain evidence="2">PSN324</strain>
    </source>
</reference>
<sequence>MKYSVVLAGLAATFATPLSASPVEARQAVTFQVNGFTASCSGPPDQCVYAATVTSIPDGDVITATHTLTGFKTFPTSSGFWTTNNTGINIRVIGLPQAYKRVAITDSRVISSPFTYNHVSPAEEWPVVGGYQKYTGPSSFTVQ</sequence>
<dbReference type="EMBL" id="MU865195">
    <property type="protein sequence ID" value="KAK4456553.1"/>
    <property type="molecule type" value="Genomic_DNA"/>
</dbReference>
<proteinExistence type="predicted"/>
<name>A0AAV9HAL3_9PEZI</name>
<keyword evidence="1" id="KW-0732">Signal</keyword>
<evidence type="ECO:0000313" key="3">
    <source>
        <dbReference type="Proteomes" id="UP001321749"/>
    </source>
</evidence>
<reference evidence="2" key="1">
    <citation type="journal article" date="2023" name="Mol. Phylogenet. Evol.">
        <title>Genome-scale phylogeny and comparative genomics of the fungal order Sordariales.</title>
        <authorList>
            <person name="Hensen N."/>
            <person name="Bonometti L."/>
            <person name="Westerberg I."/>
            <person name="Brannstrom I.O."/>
            <person name="Guillou S."/>
            <person name="Cros-Aarteil S."/>
            <person name="Calhoun S."/>
            <person name="Haridas S."/>
            <person name="Kuo A."/>
            <person name="Mondo S."/>
            <person name="Pangilinan J."/>
            <person name="Riley R."/>
            <person name="LaButti K."/>
            <person name="Andreopoulos B."/>
            <person name="Lipzen A."/>
            <person name="Chen C."/>
            <person name="Yan M."/>
            <person name="Daum C."/>
            <person name="Ng V."/>
            <person name="Clum A."/>
            <person name="Steindorff A."/>
            <person name="Ohm R.A."/>
            <person name="Martin F."/>
            <person name="Silar P."/>
            <person name="Natvig D.O."/>
            <person name="Lalanne C."/>
            <person name="Gautier V."/>
            <person name="Ament-Velasquez S.L."/>
            <person name="Kruys A."/>
            <person name="Hutchinson M.I."/>
            <person name="Powell A.J."/>
            <person name="Barry K."/>
            <person name="Miller A.N."/>
            <person name="Grigoriev I.V."/>
            <person name="Debuchy R."/>
            <person name="Gladieux P."/>
            <person name="Hiltunen Thoren M."/>
            <person name="Johannesson H."/>
        </authorList>
    </citation>
    <scope>NUCLEOTIDE SEQUENCE</scope>
    <source>
        <strain evidence="2">PSN324</strain>
    </source>
</reference>
<protein>
    <submittedName>
        <fullName evidence="2">Uncharacterized protein</fullName>
    </submittedName>
</protein>
<organism evidence="2 3">
    <name type="scientific">Cladorrhinum samala</name>
    <dbReference type="NCBI Taxonomy" id="585594"/>
    <lineage>
        <taxon>Eukaryota</taxon>
        <taxon>Fungi</taxon>
        <taxon>Dikarya</taxon>
        <taxon>Ascomycota</taxon>
        <taxon>Pezizomycotina</taxon>
        <taxon>Sordariomycetes</taxon>
        <taxon>Sordariomycetidae</taxon>
        <taxon>Sordariales</taxon>
        <taxon>Podosporaceae</taxon>
        <taxon>Cladorrhinum</taxon>
    </lineage>
</organism>
<comment type="caution">
    <text evidence="2">The sequence shown here is derived from an EMBL/GenBank/DDBJ whole genome shotgun (WGS) entry which is preliminary data.</text>
</comment>
<evidence type="ECO:0000313" key="2">
    <source>
        <dbReference type="EMBL" id="KAK4456553.1"/>
    </source>
</evidence>
<accession>A0AAV9HAL3</accession>
<feature type="chain" id="PRO_5043799004" evidence="1">
    <location>
        <begin position="21"/>
        <end position="143"/>
    </location>
</feature>
<dbReference type="AlphaFoldDB" id="A0AAV9HAL3"/>